<dbReference type="Proteomes" id="UP000606991">
    <property type="component" value="Unassembled WGS sequence"/>
</dbReference>
<accession>A0A934MZ06</accession>
<dbReference type="Gene3D" id="3.30.2320.50">
    <property type="match status" value="1"/>
</dbReference>
<evidence type="ECO:0000256" key="2">
    <source>
        <dbReference type="ARBA" id="ARBA00022723"/>
    </source>
</evidence>
<dbReference type="Pfam" id="PF01155">
    <property type="entry name" value="HypA"/>
    <property type="match status" value="1"/>
</dbReference>
<keyword evidence="1" id="KW-0533">Nickel</keyword>
<evidence type="ECO:0000313" key="7">
    <source>
        <dbReference type="Proteomes" id="UP000606991"/>
    </source>
</evidence>
<keyword evidence="2" id="KW-0479">Metal-binding</keyword>
<dbReference type="AlphaFoldDB" id="A0A2W6AK32"/>
<accession>A0A2W6AK32</accession>
<gene>
    <name evidence="5" type="ORF">DLM65_14000</name>
    <name evidence="4" type="ORF">JF886_04705</name>
</gene>
<sequence length="112" mass="11927">MHEMGLAQAILDTALDIAGDRRVRRVAVSAGEQQAVSAESLSFSFELIADGTNATGAVLDVRTVPGARLLVDEVEVGGDNPEVLRRADAEVVEAPHEHSHELGELPVHPAWL</sequence>
<evidence type="ECO:0000313" key="4">
    <source>
        <dbReference type="EMBL" id="MBJ7594155.1"/>
    </source>
</evidence>
<proteinExistence type="predicted"/>
<evidence type="ECO:0000313" key="6">
    <source>
        <dbReference type="Proteomes" id="UP000248724"/>
    </source>
</evidence>
<evidence type="ECO:0000256" key="1">
    <source>
        <dbReference type="ARBA" id="ARBA00022596"/>
    </source>
</evidence>
<keyword evidence="3" id="KW-0862">Zinc</keyword>
<dbReference type="InterPro" id="IPR000688">
    <property type="entry name" value="HypA/HybF"/>
</dbReference>
<dbReference type="EMBL" id="JAEKNS010000053">
    <property type="protein sequence ID" value="MBJ7594155.1"/>
    <property type="molecule type" value="Genomic_DNA"/>
</dbReference>
<reference evidence="5 6" key="1">
    <citation type="journal article" date="2017" name="Nature">
        <title>Atmospheric trace gases support primary production in Antarctic desert surface soil.</title>
        <authorList>
            <person name="Ji M."/>
            <person name="Greening C."/>
            <person name="Vanwonterghem I."/>
            <person name="Carere C.R."/>
            <person name="Bay S.K."/>
            <person name="Steen J.A."/>
            <person name="Montgomery K."/>
            <person name="Lines T."/>
            <person name="Beardall J."/>
            <person name="van Dorst J."/>
            <person name="Snape I."/>
            <person name="Stott M.B."/>
            <person name="Hugenholtz P."/>
            <person name="Ferrari B.C."/>
        </authorList>
    </citation>
    <scope>NUCLEOTIDE SEQUENCE [LARGE SCALE GENOMIC DNA]</scope>
    <source>
        <strain evidence="5">RRmetagenome_bin12</strain>
    </source>
</reference>
<dbReference type="RefSeq" id="WP_337310104.1">
    <property type="nucleotide sequence ID" value="NZ_JAEKNS010000053.1"/>
</dbReference>
<evidence type="ECO:0000256" key="3">
    <source>
        <dbReference type="ARBA" id="ARBA00022833"/>
    </source>
</evidence>
<dbReference type="Proteomes" id="UP000248724">
    <property type="component" value="Unassembled WGS sequence"/>
</dbReference>
<name>A0A2W6AK32_9BACT</name>
<organism evidence="5 6">
    <name type="scientific">Candidatus Aeolococcus gillhamiae</name>
    <dbReference type="NCBI Taxonomy" id="3127015"/>
    <lineage>
        <taxon>Bacteria</taxon>
        <taxon>Bacillati</taxon>
        <taxon>Candidatus Dormiibacterota</taxon>
        <taxon>Candidatus Dormibacteria</taxon>
        <taxon>Candidatus Aeolococcales</taxon>
        <taxon>Candidatus Aeolococcaceae</taxon>
        <taxon>Candidatus Aeolococcus</taxon>
    </lineage>
</organism>
<dbReference type="GO" id="GO:0051604">
    <property type="term" value="P:protein maturation"/>
    <property type="evidence" value="ECO:0007669"/>
    <property type="project" value="InterPro"/>
</dbReference>
<reference evidence="4 7" key="3">
    <citation type="submission" date="2020-10" db="EMBL/GenBank/DDBJ databases">
        <title>Ca. Dormibacterota MAGs.</title>
        <authorList>
            <person name="Montgomery K."/>
        </authorList>
    </citation>
    <scope>NUCLEOTIDE SEQUENCE [LARGE SCALE GENOMIC DNA]</scope>
    <source>
        <strain evidence="4">SC8812_S17_18</strain>
    </source>
</reference>
<evidence type="ECO:0000313" key="5">
    <source>
        <dbReference type="EMBL" id="PZR78091.1"/>
    </source>
</evidence>
<comment type="caution">
    <text evidence="5">The sequence shown here is derived from an EMBL/GenBank/DDBJ whole genome shotgun (WGS) entry which is preliminary data.</text>
</comment>
<protein>
    <submittedName>
        <fullName evidence="4">Hydrogenase maturation nickel metallochaperone HypA</fullName>
    </submittedName>
</protein>
<reference evidence="5" key="2">
    <citation type="submission" date="2018-05" db="EMBL/GenBank/DDBJ databases">
        <authorList>
            <person name="Ferrari B."/>
        </authorList>
    </citation>
    <scope>NUCLEOTIDE SEQUENCE</scope>
    <source>
        <strain evidence="5">RRmetagenome_bin12</strain>
    </source>
</reference>
<dbReference type="GO" id="GO:0016151">
    <property type="term" value="F:nickel cation binding"/>
    <property type="evidence" value="ECO:0007669"/>
    <property type="project" value="InterPro"/>
</dbReference>
<dbReference type="EMBL" id="QHBU01000269">
    <property type="protein sequence ID" value="PZR78091.1"/>
    <property type="molecule type" value="Genomic_DNA"/>
</dbReference>